<organism evidence="1 2">
    <name type="scientific">Aneurinibacillus soli</name>
    <dbReference type="NCBI Taxonomy" id="1500254"/>
    <lineage>
        <taxon>Bacteria</taxon>
        <taxon>Bacillati</taxon>
        <taxon>Bacillota</taxon>
        <taxon>Bacilli</taxon>
        <taxon>Bacillales</taxon>
        <taxon>Paenibacillaceae</taxon>
        <taxon>Aneurinibacillus group</taxon>
        <taxon>Aneurinibacillus</taxon>
    </lineage>
</organism>
<accession>A0A0U5AVN8</accession>
<proteinExistence type="predicted"/>
<name>A0A0U5AVN8_9BACL</name>
<dbReference type="EMBL" id="AP017312">
    <property type="protein sequence ID" value="BAU27802.1"/>
    <property type="molecule type" value="Genomic_DNA"/>
</dbReference>
<evidence type="ECO:0000313" key="1">
    <source>
        <dbReference type="EMBL" id="BAU27802.1"/>
    </source>
</evidence>
<sequence length="54" mass="6147">MLLEFVLIVNSLKGVNRTISRENLLTIMFMPLYNSTYSKNVPVTGVYRALKGIQ</sequence>
<dbReference type="KEGG" id="asoc:CB4_01976"/>
<dbReference type="Proteomes" id="UP000217696">
    <property type="component" value="Chromosome"/>
</dbReference>
<keyword evidence="2" id="KW-1185">Reference proteome</keyword>
<protein>
    <submittedName>
        <fullName evidence="1">Uncharacterized protein</fullName>
    </submittedName>
</protein>
<evidence type="ECO:0000313" key="2">
    <source>
        <dbReference type="Proteomes" id="UP000217696"/>
    </source>
</evidence>
<dbReference type="AlphaFoldDB" id="A0A0U5AVN8"/>
<gene>
    <name evidence="1" type="ORF">CB4_01976</name>
</gene>
<reference evidence="1 2" key="1">
    <citation type="submission" date="2015-12" db="EMBL/GenBank/DDBJ databases">
        <title>Genome sequence of Aneurinibacillus soli.</title>
        <authorList>
            <person name="Lee J.S."/>
            <person name="Lee K.C."/>
            <person name="Kim K.K."/>
            <person name="Lee B.W."/>
        </authorList>
    </citation>
    <scope>NUCLEOTIDE SEQUENCE [LARGE SCALE GENOMIC DNA]</scope>
    <source>
        <strain evidence="1 2">CB4</strain>
    </source>
</reference>